<organism evidence="1 2">
    <name type="scientific">Polyplax serrata</name>
    <name type="common">Common mouse louse</name>
    <dbReference type="NCBI Taxonomy" id="468196"/>
    <lineage>
        <taxon>Eukaryota</taxon>
        <taxon>Metazoa</taxon>
        <taxon>Ecdysozoa</taxon>
        <taxon>Arthropoda</taxon>
        <taxon>Hexapoda</taxon>
        <taxon>Insecta</taxon>
        <taxon>Pterygota</taxon>
        <taxon>Neoptera</taxon>
        <taxon>Paraneoptera</taxon>
        <taxon>Psocodea</taxon>
        <taxon>Troctomorpha</taxon>
        <taxon>Phthiraptera</taxon>
        <taxon>Anoplura</taxon>
        <taxon>Polyplacidae</taxon>
        <taxon>Polyplax</taxon>
    </lineage>
</organism>
<accession>A0ABR1AUL1</accession>
<gene>
    <name evidence="1" type="ORF">RUM44_010113</name>
</gene>
<proteinExistence type="predicted"/>
<sequence length="127" mass="15127">MGDEKQEKTGKIKFLQIKRRAIKIQRKDEKRKWKSPKITVWKQEEEGVVDKRRQIRKSSTSTELRVPREETSDDGSVVLPVLSQRRTSEKTPCNYSKIVKDETEISREEDEEVWFMAFVKNPTWNFP</sequence>
<evidence type="ECO:0000313" key="1">
    <source>
        <dbReference type="EMBL" id="KAK6627634.1"/>
    </source>
</evidence>
<dbReference type="Proteomes" id="UP001359485">
    <property type="component" value="Unassembled WGS sequence"/>
</dbReference>
<name>A0ABR1AUL1_POLSC</name>
<protein>
    <submittedName>
        <fullName evidence="1">Uncharacterized protein</fullName>
    </submittedName>
</protein>
<dbReference type="EMBL" id="JAWJWF010000045">
    <property type="protein sequence ID" value="KAK6627634.1"/>
    <property type="molecule type" value="Genomic_DNA"/>
</dbReference>
<reference evidence="1 2" key="1">
    <citation type="submission" date="2023-09" db="EMBL/GenBank/DDBJ databases">
        <title>Genomes of two closely related lineages of the louse Polyplax serrata with different host specificities.</title>
        <authorList>
            <person name="Martinu J."/>
            <person name="Tarabai H."/>
            <person name="Stefka J."/>
            <person name="Hypsa V."/>
        </authorList>
    </citation>
    <scope>NUCLEOTIDE SEQUENCE [LARGE SCALE GENOMIC DNA]</scope>
    <source>
        <strain evidence="1">98ZLc_SE</strain>
    </source>
</reference>
<keyword evidence="2" id="KW-1185">Reference proteome</keyword>
<evidence type="ECO:0000313" key="2">
    <source>
        <dbReference type="Proteomes" id="UP001359485"/>
    </source>
</evidence>
<comment type="caution">
    <text evidence="1">The sequence shown here is derived from an EMBL/GenBank/DDBJ whole genome shotgun (WGS) entry which is preliminary data.</text>
</comment>